<dbReference type="InterPro" id="IPR029052">
    <property type="entry name" value="Metallo-depent_PP-like"/>
</dbReference>
<evidence type="ECO:0000313" key="5">
    <source>
        <dbReference type="EMBL" id="MQM30062.1"/>
    </source>
</evidence>
<name>A0A6A7RT12_9PROT</name>
<evidence type="ECO:0000256" key="2">
    <source>
        <dbReference type="ARBA" id="ARBA00022801"/>
    </source>
</evidence>
<dbReference type="PANTHER" id="PTHR10161">
    <property type="entry name" value="TARTRATE-RESISTANT ACID PHOSPHATASE TYPE 5"/>
    <property type="match status" value="1"/>
</dbReference>
<dbReference type="Proteomes" id="UP000342300">
    <property type="component" value="Unassembled WGS sequence"/>
</dbReference>
<feature type="transmembrane region" description="Helical" evidence="3">
    <location>
        <begin position="12"/>
        <end position="33"/>
    </location>
</feature>
<protein>
    <submittedName>
        <fullName evidence="5">Acid phosphatase</fullName>
    </submittedName>
</protein>
<dbReference type="Gene3D" id="3.60.21.10">
    <property type="match status" value="1"/>
</dbReference>
<dbReference type="SUPFAM" id="SSF56300">
    <property type="entry name" value="Metallo-dependent phosphatases"/>
    <property type="match status" value="1"/>
</dbReference>
<feature type="domain" description="Calcineurin-like phosphoesterase" evidence="4">
    <location>
        <begin position="81"/>
        <end position="253"/>
    </location>
</feature>
<keyword evidence="3" id="KW-0812">Transmembrane</keyword>
<evidence type="ECO:0000256" key="3">
    <source>
        <dbReference type="SAM" id="Phobius"/>
    </source>
</evidence>
<keyword evidence="1" id="KW-0732">Signal</keyword>
<dbReference type="InterPro" id="IPR051558">
    <property type="entry name" value="Metallophosphoesterase_PAP"/>
</dbReference>
<keyword evidence="3" id="KW-1133">Transmembrane helix</keyword>
<accession>A0A6A7RT12</accession>
<evidence type="ECO:0000313" key="6">
    <source>
        <dbReference type="Proteomes" id="UP000342300"/>
    </source>
</evidence>
<comment type="caution">
    <text evidence="5">The sequence shown here is derived from an EMBL/GenBank/DDBJ whole genome shotgun (WGS) entry which is preliminary data.</text>
</comment>
<dbReference type="GO" id="GO:0016787">
    <property type="term" value="F:hydrolase activity"/>
    <property type="evidence" value="ECO:0007669"/>
    <property type="project" value="UniProtKB-KW"/>
</dbReference>
<keyword evidence="2" id="KW-0378">Hydrolase</keyword>
<keyword evidence="3" id="KW-0472">Membrane</keyword>
<gene>
    <name evidence="5" type="ORF">CRU78_05765</name>
</gene>
<reference evidence="5 6" key="1">
    <citation type="submission" date="2017-09" db="EMBL/GenBank/DDBJ databases">
        <title>Metagenomic Analysis Reveals Denitrifying Candidatus Accumulibacter and Flanking Population as a Source of N2O.</title>
        <authorList>
            <person name="Gao H."/>
            <person name="Mao Y."/>
            <person name="Zhao X."/>
            <person name="Liu W.-T."/>
            <person name="Zhang T."/>
            <person name="Wells G."/>
        </authorList>
    </citation>
    <scope>NUCLEOTIDE SEQUENCE [LARGE SCALE GENOMIC DNA]</scope>
    <source>
        <strain evidence="5">CANDO_2_IC</strain>
    </source>
</reference>
<dbReference type="EMBL" id="PDHS01000127">
    <property type="protein sequence ID" value="MQM30062.1"/>
    <property type="molecule type" value="Genomic_DNA"/>
</dbReference>
<dbReference type="InterPro" id="IPR004843">
    <property type="entry name" value="Calcineurin-like_PHP"/>
</dbReference>
<sequence length="346" mass="38521">MSAIMKHSRWLAPFVSVAAITIGTLTAVGYLLFSAPNRVQLTVPSATTPRISFFALGDQGSGQIEQWKVARSMESVAERTGALDFVILLGDNFYGPELTSIHDLQWNWKFESVYSGWMLATIPFYALLGNHDVPADAQVEIRYAQDHAGSGRWQMPGHYYSRDFGSDDGHPLLRVVFIDSNQLEPGDLDKQIHFVEDAFSSDPGRQATWRIVVAHHPIRHFGIERENAVLVSQLLPVLQKYHVDLYMSGHDHNQQFIVRDGEPYYVISGGGGKKLEQLPTTQGNGLPFTALAYGFSSVAVDASRMVISYFDDDARMLSHYAIERRCSAPASTCLQPAIDDDARRAD</sequence>
<evidence type="ECO:0000259" key="4">
    <source>
        <dbReference type="Pfam" id="PF00149"/>
    </source>
</evidence>
<dbReference type="Pfam" id="PF00149">
    <property type="entry name" value="Metallophos"/>
    <property type="match status" value="1"/>
</dbReference>
<dbReference type="PANTHER" id="PTHR10161:SF14">
    <property type="entry name" value="TARTRATE-RESISTANT ACID PHOSPHATASE TYPE 5"/>
    <property type="match status" value="1"/>
</dbReference>
<organism evidence="5 6">
    <name type="scientific">Candidatus Accumulibacter phosphatis</name>
    <dbReference type="NCBI Taxonomy" id="327160"/>
    <lineage>
        <taxon>Bacteria</taxon>
        <taxon>Pseudomonadati</taxon>
        <taxon>Pseudomonadota</taxon>
        <taxon>Betaproteobacteria</taxon>
        <taxon>Candidatus Accumulibacter</taxon>
    </lineage>
</organism>
<proteinExistence type="predicted"/>
<evidence type="ECO:0000256" key="1">
    <source>
        <dbReference type="ARBA" id="ARBA00022729"/>
    </source>
</evidence>
<dbReference type="AlphaFoldDB" id="A0A6A7RT12"/>